<feature type="compositionally biased region" description="Basic and acidic residues" evidence="1">
    <location>
        <begin position="347"/>
        <end position="360"/>
    </location>
</feature>
<keyword evidence="4" id="KW-1185">Reference proteome</keyword>
<feature type="chain" id="PRO_5012264105" evidence="2">
    <location>
        <begin position="22"/>
        <end position="461"/>
    </location>
</feature>
<feature type="compositionally biased region" description="Polar residues" evidence="1">
    <location>
        <begin position="361"/>
        <end position="379"/>
    </location>
</feature>
<organism evidence="3 4">
    <name type="scientific">Hymenobacter crusticola</name>
    <dbReference type="NCBI Taxonomy" id="1770526"/>
    <lineage>
        <taxon>Bacteria</taxon>
        <taxon>Pseudomonadati</taxon>
        <taxon>Bacteroidota</taxon>
        <taxon>Cytophagia</taxon>
        <taxon>Cytophagales</taxon>
        <taxon>Hymenobacteraceae</taxon>
        <taxon>Hymenobacter</taxon>
    </lineage>
</organism>
<feature type="compositionally biased region" description="Gly residues" evidence="1">
    <location>
        <begin position="439"/>
        <end position="461"/>
    </location>
</feature>
<evidence type="ECO:0000256" key="1">
    <source>
        <dbReference type="SAM" id="MobiDB-lite"/>
    </source>
</evidence>
<gene>
    <name evidence="3" type="ORF">BXP70_13660</name>
</gene>
<feature type="region of interest" description="Disordered" evidence="1">
    <location>
        <begin position="295"/>
        <end position="314"/>
    </location>
</feature>
<sequence length="461" mass="49016">MKNKLTTLVPAVALLALSGCASTSGITSTENDGVYYSSKDRTTQVATASTATDDQYAVQGQGIDEDTNPEYSGNQNSSSSGSSEYYDDSYASRLGRFNNSSYSGLSYYSPVYTDPYFVGGGYGSAFSPYYGLGTGYGGFYDPFYSSFYSPFGYGFGGSYLSLGLGFGNYGGYRPYGLGYGGFYDSFYNPYYGGLYGGGYYGLGSGYAYGNSGYWGGNGDYGRRNVRYAPRVDRAREAVSASQPIGGGGRGGRYVSQGGLTASPNTSGIVAPNTSVVGNAGPSVAPARARGRITEPGTYQSQQTNGLAAPNNNYNLNERVMSETERGAREGRLSRRTIDPSTQSTEQPRLDYSGRGRREQMVDNTNAAGSTTPQDYQQAQRRSRISEVFRNSEVSNQNQSTPQRTYESRTYSQPTRTYSEPTRTYSEPARVSSPAPSFGGSSGGGGNFGGGGGGGGGRGRIR</sequence>
<dbReference type="AlphaFoldDB" id="A0A243WDE3"/>
<dbReference type="PROSITE" id="PS51257">
    <property type="entry name" value="PROKAR_LIPOPROTEIN"/>
    <property type="match status" value="1"/>
</dbReference>
<reference evidence="3 4" key="1">
    <citation type="submission" date="2017-01" db="EMBL/GenBank/DDBJ databases">
        <title>A new Hymenobacter.</title>
        <authorList>
            <person name="Liang Y."/>
            <person name="Feng F."/>
        </authorList>
    </citation>
    <scope>NUCLEOTIDE SEQUENCE [LARGE SCALE GENOMIC DNA]</scope>
    <source>
        <strain evidence="3">MIMBbqt21</strain>
    </source>
</reference>
<dbReference type="OrthoDB" id="878334at2"/>
<evidence type="ECO:0000313" key="3">
    <source>
        <dbReference type="EMBL" id="OUJ73455.1"/>
    </source>
</evidence>
<feature type="compositionally biased region" description="Polar residues" evidence="1">
    <location>
        <begin position="391"/>
        <end position="424"/>
    </location>
</feature>
<feature type="region of interest" description="Disordered" evidence="1">
    <location>
        <begin position="321"/>
        <end position="461"/>
    </location>
</feature>
<dbReference type="RefSeq" id="WP_086594646.1">
    <property type="nucleotide sequence ID" value="NZ_MTSE01000006.1"/>
</dbReference>
<dbReference type="EMBL" id="MTSE01000006">
    <property type="protein sequence ID" value="OUJ73455.1"/>
    <property type="molecule type" value="Genomic_DNA"/>
</dbReference>
<evidence type="ECO:0000313" key="4">
    <source>
        <dbReference type="Proteomes" id="UP000194873"/>
    </source>
</evidence>
<feature type="region of interest" description="Disordered" evidence="1">
    <location>
        <begin position="62"/>
        <end position="85"/>
    </location>
</feature>
<dbReference type="Proteomes" id="UP000194873">
    <property type="component" value="Unassembled WGS sequence"/>
</dbReference>
<proteinExistence type="predicted"/>
<feature type="compositionally biased region" description="Low complexity" evidence="1">
    <location>
        <begin position="70"/>
        <end position="85"/>
    </location>
</feature>
<feature type="compositionally biased region" description="Basic and acidic residues" evidence="1">
    <location>
        <begin position="321"/>
        <end position="337"/>
    </location>
</feature>
<evidence type="ECO:0000256" key="2">
    <source>
        <dbReference type="SAM" id="SignalP"/>
    </source>
</evidence>
<keyword evidence="2" id="KW-0732">Signal</keyword>
<comment type="caution">
    <text evidence="3">The sequence shown here is derived from an EMBL/GenBank/DDBJ whole genome shotgun (WGS) entry which is preliminary data.</text>
</comment>
<accession>A0A243WDE3</accession>
<feature type="compositionally biased region" description="Polar residues" evidence="1">
    <location>
        <begin position="296"/>
        <end position="314"/>
    </location>
</feature>
<name>A0A243WDE3_9BACT</name>
<feature type="signal peptide" evidence="2">
    <location>
        <begin position="1"/>
        <end position="21"/>
    </location>
</feature>
<protein>
    <submittedName>
        <fullName evidence="3">Uncharacterized protein</fullName>
    </submittedName>
</protein>